<keyword evidence="2" id="KW-0813">Transport</keyword>
<dbReference type="GO" id="GO:0034040">
    <property type="term" value="F:ATPase-coupled lipid transmembrane transporter activity"/>
    <property type="evidence" value="ECO:0007669"/>
    <property type="project" value="TreeGrafter"/>
</dbReference>
<evidence type="ECO:0000256" key="5">
    <source>
        <dbReference type="ARBA" id="ARBA00022840"/>
    </source>
</evidence>
<evidence type="ECO:0000313" key="11">
    <source>
        <dbReference type="EMBL" id="EFH93761.1"/>
    </source>
</evidence>
<evidence type="ECO:0000256" key="6">
    <source>
        <dbReference type="ARBA" id="ARBA00022989"/>
    </source>
</evidence>
<dbReference type="InterPro" id="IPR036640">
    <property type="entry name" value="ABC1_TM_sf"/>
</dbReference>
<dbReference type="HOGENOM" id="CLU_000604_84_3_9"/>
<dbReference type="PROSITE" id="PS50893">
    <property type="entry name" value="ABC_TRANSPORTER_2"/>
    <property type="match status" value="1"/>
</dbReference>
<accession>D6S6Q7</accession>
<feature type="transmembrane region" description="Helical" evidence="8">
    <location>
        <begin position="279"/>
        <end position="298"/>
    </location>
</feature>
<dbReference type="GO" id="GO:0005886">
    <property type="term" value="C:plasma membrane"/>
    <property type="evidence" value="ECO:0007669"/>
    <property type="project" value="UniProtKB-SubCell"/>
</dbReference>
<dbReference type="CDD" id="cd07346">
    <property type="entry name" value="ABC_6TM_exporters"/>
    <property type="match status" value="1"/>
</dbReference>
<evidence type="ECO:0000256" key="4">
    <source>
        <dbReference type="ARBA" id="ARBA00022741"/>
    </source>
</evidence>
<evidence type="ECO:0000256" key="1">
    <source>
        <dbReference type="ARBA" id="ARBA00004651"/>
    </source>
</evidence>
<dbReference type="PROSITE" id="PS50929">
    <property type="entry name" value="ABC_TM1F"/>
    <property type="match status" value="1"/>
</dbReference>
<evidence type="ECO:0000256" key="8">
    <source>
        <dbReference type="SAM" id="Phobius"/>
    </source>
</evidence>
<dbReference type="InterPro" id="IPR011527">
    <property type="entry name" value="ABC1_TM_dom"/>
</dbReference>
<proteinExistence type="predicted"/>
<dbReference type="PANTHER" id="PTHR24221">
    <property type="entry name" value="ATP-BINDING CASSETTE SUB-FAMILY B"/>
    <property type="match status" value="1"/>
</dbReference>
<feature type="transmembrane region" description="Helical" evidence="8">
    <location>
        <begin position="248"/>
        <end position="267"/>
    </location>
</feature>
<dbReference type="InterPro" id="IPR027417">
    <property type="entry name" value="P-loop_NTPase"/>
</dbReference>
<feature type="domain" description="ABC transmembrane type-1" evidence="10">
    <location>
        <begin position="23"/>
        <end position="300"/>
    </location>
</feature>
<dbReference type="InterPro" id="IPR017871">
    <property type="entry name" value="ABC_transporter-like_CS"/>
</dbReference>
<dbReference type="GO" id="GO:0140359">
    <property type="term" value="F:ABC-type transporter activity"/>
    <property type="evidence" value="ECO:0007669"/>
    <property type="project" value="InterPro"/>
</dbReference>
<keyword evidence="4" id="KW-0547">Nucleotide-binding</keyword>
<reference evidence="11" key="1">
    <citation type="submission" date="2010-05" db="EMBL/GenBank/DDBJ databases">
        <authorList>
            <person name="Muzny D."/>
            <person name="Qin X."/>
            <person name="Buhay C."/>
            <person name="Dugan-Rocha S."/>
            <person name="Ding Y."/>
            <person name="Chen G."/>
            <person name="Hawes A."/>
            <person name="Holder M."/>
            <person name="Jhangiani S."/>
            <person name="Johnson A."/>
            <person name="Khan Z."/>
            <person name="Li Z."/>
            <person name="Liu W."/>
            <person name="Liu X."/>
            <person name="Perez L."/>
            <person name="Shen H."/>
            <person name="Wang Q."/>
            <person name="Watt J."/>
            <person name="Xi L."/>
            <person name="Xin Y."/>
            <person name="Zhou J."/>
            <person name="Deng J."/>
            <person name="Jiang H."/>
            <person name="Liu Y."/>
            <person name="Qu J."/>
            <person name="Song X.-Z."/>
            <person name="Zhang L."/>
            <person name="Villasana D."/>
            <person name="Johnson A."/>
            <person name="Liu J."/>
            <person name="Liyanage D."/>
            <person name="Lorensuhewa L."/>
            <person name="Robinson T."/>
            <person name="Song A."/>
            <person name="Song B.-B."/>
            <person name="Dinh H."/>
            <person name="Thornton R."/>
            <person name="Coyle M."/>
            <person name="Francisco L."/>
            <person name="Jackson L."/>
            <person name="Javaid M."/>
            <person name="Korchina V."/>
            <person name="Kovar C."/>
            <person name="Mata R."/>
            <person name="Mathew T."/>
            <person name="Ngo R."/>
            <person name="Nguyen L."/>
            <person name="Nguyen N."/>
            <person name="Okwuonu G."/>
            <person name="Ongeri F."/>
            <person name="Pham C."/>
            <person name="Simmons D."/>
            <person name="Wilczek-Boney K."/>
            <person name="Hale W."/>
            <person name="Jakkamsetti A."/>
            <person name="Pham P."/>
            <person name="Ruth R."/>
            <person name="San Lucas F."/>
            <person name="Warren J."/>
            <person name="Zhang J."/>
            <person name="Zhao Z."/>
            <person name="Zhou C."/>
            <person name="Zhu D."/>
            <person name="Lee S."/>
            <person name="Bess C."/>
            <person name="Blankenburg K."/>
            <person name="Forbes L."/>
            <person name="Fu Q."/>
            <person name="Gubbala S."/>
            <person name="Hirani K."/>
            <person name="Jayaseelan J.C."/>
            <person name="Lara F."/>
            <person name="Munidasa M."/>
            <person name="Palculict T."/>
            <person name="Patil S."/>
            <person name="Pu L.-L."/>
            <person name="Saada N."/>
            <person name="Tang L."/>
            <person name="Weissenberger G."/>
            <person name="Zhu Y."/>
            <person name="Hemphill L."/>
            <person name="Shang Y."/>
            <person name="Youmans B."/>
            <person name="Ayvaz T."/>
            <person name="Ross M."/>
            <person name="Santibanez J."/>
            <person name="Aqrawi P."/>
            <person name="Gross S."/>
            <person name="Joshi V."/>
            <person name="Fowler G."/>
            <person name="Nazareth L."/>
            <person name="Reid J."/>
            <person name="Worley K."/>
            <person name="Petrosino J."/>
            <person name="Highlander S."/>
            <person name="Gibbs R."/>
        </authorList>
    </citation>
    <scope>NUCLEOTIDE SEQUENCE [LARGE SCALE GENOMIC DNA]</scope>
    <source>
        <strain evidence="11">ATCC 53516</strain>
    </source>
</reference>
<evidence type="ECO:0000259" key="10">
    <source>
        <dbReference type="PROSITE" id="PS50929"/>
    </source>
</evidence>
<dbReference type="FunFam" id="3.40.50.300:FF:000287">
    <property type="entry name" value="Multidrug ABC transporter ATP-binding protein"/>
    <property type="match status" value="1"/>
</dbReference>
<dbReference type="SMART" id="SM00382">
    <property type="entry name" value="AAA"/>
    <property type="match status" value="1"/>
</dbReference>
<dbReference type="Pfam" id="PF00005">
    <property type="entry name" value="ABC_tran"/>
    <property type="match status" value="1"/>
</dbReference>
<feature type="transmembrane region" description="Helical" evidence="8">
    <location>
        <begin position="165"/>
        <end position="182"/>
    </location>
</feature>
<dbReference type="InterPro" id="IPR039421">
    <property type="entry name" value="Type_1_exporter"/>
</dbReference>
<sequence length="579" mass="65461">MMKGVKFMDLLKKYIKRNKAPYFISVLFAILGVISNLFVYIILSKMIISLIDGSQDFHYYINKIFLILSCLIIKEVVMFLSTMISHKTAYQIIRDIRKSLMEKLFNMPLGDILNESTGKLKDIIVNQVDNTETTLAHMIPEMTANLIGPIILFVYMLILDYRLSLISLIPLVIGGFFMTGPMKRMKVKFPQAVKIGQDMNNSVVEYINGIEVIKTFNQGEKSYRKYRDNVYKKANYYYDWMGENTRDYAISMSIAPVGILTIIPFGLYFCMNGSLDGGVFLTLIILSFGTIQNIMRVMTFEDDIGRMSTIFEEIKNILSARELSHKNENLDIKNYNIEIKNVDFSYEKDKQVLNNININIEEGSVNALVGESGSGKSTIAKLISGFWDVDSGSISIGNVNIKDMSLEKLSTVISYVAQDNFLFDMSIKDNIRIGNKNASDEEIIEVCKKAACHDFIMKLSDGYDTRVGEAGKHLSGGERQRISIARAMIKNAPIVILDEATSYIDPENEALIQDAISELVKGKTLIIIAHRLKTITDVDNIFVIKNGELSCKGSHEELLKESKDYHDLWETALKGEENA</sequence>
<dbReference type="SUPFAM" id="SSF52540">
    <property type="entry name" value="P-loop containing nucleoside triphosphate hydrolases"/>
    <property type="match status" value="1"/>
</dbReference>
<keyword evidence="7 8" id="KW-0472">Membrane</keyword>
<keyword evidence="3 8" id="KW-0812">Transmembrane</keyword>
<name>D6S6Q7_FINMA</name>
<dbReference type="SUPFAM" id="SSF90123">
    <property type="entry name" value="ABC transporter transmembrane region"/>
    <property type="match status" value="1"/>
</dbReference>
<feature type="transmembrane region" description="Helical" evidence="8">
    <location>
        <begin position="63"/>
        <end position="84"/>
    </location>
</feature>
<dbReference type="InterPro" id="IPR003439">
    <property type="entry name" value="ABC_transporter-like_ATP-bd"/>
</dbReference>
<dbReference type="Pfam" id="PF00664">
    <property type="entry name" value="ABC_membrane"/>
    <property type="match status" value="1"/>
</dbReference>
<dbReference type="eggNOG" id="COG1132">
    <property type="taxonomic scope" value="Bacteria"/>
</dbReference>
<dbReference type="Gene3D" id="3.40.50.300">
    <property type="entry name" value="P-loop containing nucleotide triphosphate hydrolases"/>
    <property type="match status" value="1"/>
</dbReference>
<evidence type="ECO:0000256" key="7">
    <source>
        <dbReference type="ARBA" id="ARBA00023136"/>
    </source>
</evidence>
<dbReference type="InterPro" id="IPR003593">
    <property type="entry name" value="AAA+_ATPase"/>
</dbReference>
<protein>
    <submittedName>
        <fullName evidence="11">ABC transporter, ATP-binding protein</fullName>
    </submittedName>
</protein>
<keyword evidence="6 8" id="KW-1133">Transmembrane helix</keyword>
<evidence type="ECO:0000256" key="3">
    <source>
        <dbReference type="ARBA" id="ARBA00022692"/>
    </source>
</evidence>
<organism evidence="11">
    <name type="scientific">Finegoldia magna ATCC 53516</name>
    <dbReference type="NCBI Taxonomy" id="525282"/>
    <lineage>
        <taxon>Bacteria</taxon>
        <taxon>Bacillati</taxon>
        <taxon>Bacillota</taxon>
        <taxon>Tissierellia</taxon>
        <taxon>Tissierellales</taxon>
        <taxon>Peptoniphilaceae</taxon>
        <taxon>Finegoldia</taxon>
    </lineage>
</organism>
<dbReference type="GO" id="GO:0005524">
    <property type="term" value="F:ATP binding"/>
    <property type="evidence" value="ECO:0007669"/>
    <property type="project" value="UniProtKB-KW"/>
</dbReference>
<evidence type="ECO:0000259" key="9">
    <source>
        <dbReference type="PROSITE" id="PS50893"/>
    </source>
</evidence>
<gene>
    <name evidence="11" type="ORF">HMPREF0391_10129</name>
</gene>
<dbReference type="PROSITE" id="PS00211">
    <property type="entry name" value="ABC_TRANSPORTER_1"/>
    <property type="match status" value="1"/>
</dbReference>
<comment type="caution">
    <text evidence="11">The sequence shown here is derived from an EMBL/GenBank/DDBJ whole genome shotgun (WGS) entry which is preliminary data.</text>
</comment>
<feature type="domain" description="ABC transporter" evidence="9">
    <location>
        <begin position="337"/>
        <end position="571"/>
    </location>
</feature>
<keyword evidence="5 11" id="KW-0067">ATP-binding</keyword>
<dbReference type="STRING" id="525282.HMPREF0391_10129"/>
<dbReference type="GO" id="GO:0016887">
    <property type="term" value="F:ATP hydrolysis activity"/>
    <property type="evidence" value="ECO:0007669"/>
    <property type="project" value="InterPro"/>
</dbReference>
<comment type="subcellular location">
    <subcellularLocation>
        <location evidence="1">Cell membrane</location>
        <topology evidence="1">Multi-pass membrane protein</topology>
    </subcellularLocation>
</comment>
<dbReference type="EMBL" id="ACHM02000001">
    <property type="protein sequence ID" value="EFH93761.1"/>
    <property type="molecule type" value="Genomic_DNA"/>
</dbReference>
<dbReference type="Proteomes" id="UP000004063">
    <property type="component" value="Chromosome"/>
</dbReference>
<dbReference type="Gene3D" id="1.20.1560.10">
    <property type="entry name" value="ABC transporter type 1, transmembrane domain"/>
    <property type="match status" value="1"/>
</dbReference>
<dbReference type="AlphaFoldDB" id="D6S6Q7"/>
<feature type="transmembrane region" description="Helical" evidence="8">
    <location>
        <begin position="21"/>
        <end position="43"/>
    </location>
</feature>
<evidence type="ECO:0000256" key="2">
    <source>
        <dbReference type="ARBA" id="ARBA00022448"/>
    </source>
</evidence>
<dbReference type="PANTHER" id="PTHR24221:SF397">
    <property type="entry name" value="ABC TRANSPORTER, ATP-BINDING TRANSMEMBRANE PROTEIN"/>
    <property type="match status" value="1"/>
</dbReference>